<feature type="compositionally biased region" description="Low complexity" evidence="1">
    <location>
        <begin position="631"/>
        <end position="647"/>
    </location>
</feature>
<name>A0AAV5VGT9_9BILA</name>
<dbReference type="Proteomes" id="UP001432322">
    <property type="component" value="Unassembled WGS sequence"/>
</dbReference>
<feature type="domain" description="C2H2-type" evidence="2">
    <location>
        <begin position="880"/>
        <end position="901"/>
    </location>
</feature>
<gene>
    <name evidence="3" type="ORF">PFISCL1PPCAC_9840</name>
</gene>
<evidence type="ECO:0000313" key="3">
    <source>
        <dbReference type="EMBL" id="GMT18543.1"/>
    </source>
</evidence>
<dbReference type="PROSITE" id="PS00028">
    <property type="entry name" value="ZINC_FINGER_C2H2_1"/>
    <property type="match status" value="1"/>
</dbReference>
<sequence length="1051" mass="116713">NLVNLPKNECFNVNAPSSFKQFVANINSGHVDINLEEEVDKLDVSHCIRDRVFFQEKVEYVSLLASWRAFVDLDIGTKRRLERDRRSAIKIKFRSSESKRKRAVELINSVGTQDEAQYNRSVQSVIMEKALFPFHSERAAVWKRWKSALREGKVKCHLCPDGISALYKGFAEFSSHLQSEHSQATVRLFACGGCNEAFRTHKLYDDHVCSKKPKMKCEEMTIGYLGLVCAECGLSSRLSTGKGTDEEWKDLCKLMSHHSQTHLVPMLVLAARPLTTQPQLRQSMYGVAAKLDNEEKVACPHCETRVNGDIELKKHLLEGKCSSQLSSTRLAFAVRIGAEGEKEEEEEQGDDVRAKLENLQARKKTQGNKPLRELDRESEYEAYLKRVETGVKSYDFTEVYDEDEEGEESGGEKTVELLRDMVSLSIKHVPSAEADAIAARFAFRTPITLPIQCKASDARVEHMPRGLRAGIYACEHSLLLVGGDNAAAAHVCSSDGCKRKLEQVSWPVEGLENARILCPRCPSPEKQHSLCSVLALQAHLSTVHNLHYRVDDGMEQADDKLQSATEHMNEVLGIPKEGIPLKDAENKQPRKKRSSGSTAESYASMQSDSSLAHAHNGLSTTAADETESCHPSTTSTTASTSPSSSPAARKDSLKMKIVRDPITKACSIPESTSPPRERQDSVSSDEGGGLVIDEGEEEEKEQDEPMDTTDTVEGGAAAATVIPPSEATVSTAAETVERQEVSPPSTIDASVQQAAAAPVAAAASELGADGQPAGPSGLNQQNSTPMEEDDNDLELMEAKPLPDFGAPPRSDYLPKEDFFYLCRICMTVMPNEAEFFEAHRGTHSAKEQELQSCDCCSYMTPSGKKRQKHVADHNQLRFNCSRCKLVFVDDSQYYRHCMQKHGRDLIYFCKKCNIATKSLQKLADHINDETCKNIPVRYMRDAMPGVIAECFLTFVHGLQQGEFGRAGKIVKLCQTSDCVRRSLIAPDEDELAGGDESNREERRTALFTRVSCPIDNFPIPFDSYAEHENDEGSSKFFEVVDNQLFWLSLRS</sequence>
<feature type="compositionally biased region" description="Low complexity" evidence="1">
    <location>
        <begin position="749"/>
        <end position="764"/>
    </location>
</feature>
<accession>A0AAV5VGT9</accession>
<dbReference type="InterPro" id="IPR013087">
    <property type="entry name" value="Znf_C2H2_type"/>
</dbReference>
<feature type="compositionally biased region" description="Polar residues" evidence="1">
    <location>
        <begin position="595"/>
        <end position="610"/>
    </location>
</feature>
<proteinExistence type="predicted"/>
<evidence type="ECO:0000313" key="4">
    <source>
        <dbReference type="Proteomes" id="UP001432322"/>
    </source>
</evidence>
<keyword evidence="4" id="KW-1185">Reference proteome</keyword>
<dbReference type="EMBL" id="BTSY01000003">
    <property type="protein sequence ID" value="GMT18543.1"/>
    <property type="molecule type" value="Genomic_DNA"/>
</dbReference>
<feature type="compositionally biased region" description="Basic and acidic residues" evidence="1">
    <location>
        <begin position="648"/>
        <end position="662"/>
    </location>
</feature>
<evidence type="ECO:0000259" key="2">
    <source>
        <dbReference type="PROSITE" id="PS00028"/>
    </source>
</evidence>
<feature type="compositionally biased region" description="Acidic residues" evidence="1">
    <location>
        <begin position="693"/>
        <end position="707"/>
    </location>
</feature>
<feature type="compositionally biased region" description="Basic and acidic residues" evidence="1">
    <location>
        <begin position="579"/>
        <end position="588"/>
    </location>
</feature>
<comment type="caution">
    <text evidence="3">The sequence shown here is derived from an EMBL/GenBank/DDBJ whole genome shotgun (WGS) entry which is preliminary data.</text>
</comment>
<feature type="non-terminal residue" evidence="3">
    <location>
        <position position="1"/>
    </location>
</feature>
<dbReference type="AlphaFoldDB" id="A0AAV5VGT9"/>
<dbReference type="SMART" id="SM00355">
    <property type="entry name" value="ZnF_C2H2"/>
    <property type="match status" value="6"/>
</dbReference>
<feature type="region of interest" description="Disordered" evidence="1">
    <location>
        <begin position="571"/>
        <end position="791"/>
    </location>
</feature>
<feature type="non-terminal residue" evidence="3">
    <location>
        <position position="1051"/>
    </location>
</feature>
<reference evidence="3" key="1">
    <citation type="submission" date="2023-10" db="EMBL/GenBank/DDBJ databases">
        <title>Genome assembly of Pristionchus species.</title>
        <authorList>
            <person name="Yoshida K."/>
            <person name="Sommer R.J."/>
        </authorList>
    </citation>
    <scope>NUCLEOTIDE SEQUENCE</scope>
    <source>
        <strain evidence="3">RS5133</strain>
    </source>
</reference>
<organism evidence="3 4">
    <name type="scientific">Pristionchus fissidentatus</name>
    <dbReference type="NCBI Taxonomy" id="1538716"/>
    <lineage>
        <taxon>Eukaryota</taxon>
        <taxon>Metazoa</taxon>
        <taxon>Ecdysozoa</taxon>
        <taxon>Nematoda</taxon>
        <taxon>Chromadorea</taxon>
        <taxon>Rhabditida</taxon>
        <taxon>Rhabditina</taxon>
        <taxon>Diplogasteromorpha</taxon>
        <taxon>Diplogasteroidea</taxon>
        <taxon>Neodiplogasteridae</taxon>
        <taxon>Pristionchus</taxon>
    </lineage>
</organism>
<protein>
    <recommendedName>
        <fullName evidence="2">C2H2-type domain-containing protein</fullName>
    </recommendedName>
</protein>
<evidence type="ECO:0000256" key="1">
    <source>
        <dbReference type="SAM" id="MobiDB-lite"/>
    </source>
</evidence>